<comment type="caution">
    <text evidence="2">The sequence shown here is derived from an EMBL/GenBank/DDBJ whole genome shotgun (WGS) entry which is preliminary data.</text>
</comment>
<keyword evidence="1" id="KW-0472">Membrane</keyword>
<accession>A0A6I3SSA7</accession>
<dbReference type="Proteomes" id="UP000430634">
    <property type="component" value="Unassembled WGS sequence"/>
</dbReference>
<evidence type="ECO:0000313" key="2">
    <source>
        <dbReference type="EMBL" id="MTV52013.1"/>
    </source>
</evidence>
<name>A0A6I3SSA7_9BURK</name>
<reference evidence="2 3" key="1">
    <citation type="submission" date="2019-11" db="EMBL/GenBank/DDBJ databases">
        <title>Type strains purchased from KCTC, JCM and DSMZ.</title>
        <authorList>
            <person name="Lu H."/>
        </authorList>
    </citation>
    <scope>NUCLEOTIDE SEQUENCE [LARGE SCALE GENOMIC DNA]</scope>
    <source>
        <strain evidence="2 3">KCTC 52429</strain>
    </source>
</reference>
<keyword evidence="1" id="KW-1133">Transmembrane helix</keyword>
<keyword evidence="1" id="KW-0812">Transmembrane</keyword>
<gene>
    <name evidence="2" type="ORF">GM672_04610</name>
</gene>
<organism evidence="2 3">
    <name type="scientific">Pseudoduganella buxea</name>
    <dbReference type="NCBI Taxonomy" id="1949069"/>
    <lineage>
        <taxon>Bacteria</taxon>
        <taxon>Pseudomonadati</taxon>
        <taxon>Pseudomonadota</taxon>
        <taxon>Betaproteobacteria</taxon>
        <taxon>Burkholderiales</taxon>
        <taxon>Oxalobacteraceae</taxon>
        <taxon>Telluria group</taxon>
        <taxon>Pseudoduganella</taxon>
    </lineage>
</organism>
<feature type="transmembrane region" description="Helical" evidence="1">
    <location>
        <begin position="21"/>
        <end position="40"/>
    </location>
</feature>
<dbReference type="AlphaFoldDB" id="A0A6I3SSA7"/>
<protein>
    <submittedName>
        <fullName evidence="2">Uncharacterized protein</fullName>
    </submittedName>
</protein>
<proteinExistence type="predicted"/>
<feature type="transmembrane region" description="Helical" evidence="1">
    <location>
        <begin position="46"/>
        <end position="67"/>
    </location>
</feature>
<evidence type="ECO:0000313" key="3">
    <source>
        <dbReference type="Proteomes" id="UP000430634"/>
    </source>
</evidence>
<dbReference type="EMBL" id="WNKZ01000007">
    <property type="protein sequence ID" value="MTV52013.1"/>
    <property type="molecule type" value="Genomic_DNA"/>
</dbReference>
<sequence>MMAMLFRKAEMGRNPFASRRNVTLMGVVAAGFTLFVYTLFLDCPMLASALAGGLLGSLPSVLMVLPVHGARSP</sequence>
<evidence type="ECO:0000256" key="1">
    <source>
        <dbReference type="SAM" id="Phobius"/>
    </source>
</evidence>
<dbReference type="RefSeq" id="WP_155469354.1">
    <property type="nucleotide sequence ID" value="NZ_BMKG01000007.1"/>
</dbReference>